<reference evidence="2" key="1">
    <citation type="submission" date="2016-10" db="EMBL/GenBank/DDBJ databases">
        <authorList>
            <person name="Benchimol M."/>
            <person name="Almeida L.G."/>
            <person name="Vasconcelos A.T."/>
            <person name="Perreira-Neves A."/>
            <person name="Rosa I.A."/>
            <person name="Tasca T."/>
            <person name="Bogo M.R."/>
            <person name="de Souza W."/>
        </authorList>
    </citation>
    <scope>NUCLEOTIDE SEQUENCE [LARGE SCALE GENOMIC DNA]</scope>
    <source>
        <strain evidence="2">K</strain>
    </source>
</reference>
<proteinExistence type="predicted"/>
<dbReference type="AlphaFoldDB" id="A0A1J4K9V2"/>
<evidence type="ECO:0000313" key="3">
    <source>
        <dbReference type="Proteomes" id="UP000179807"/>
    </source>
</evidence>
<accession>A0A1J4K9V2</accession>
<evidence type="ECO:0000313" key="2">
    <source>
        <dbReference type="EMBL" id="OHT07688.1"/>
    </source>
</evidence>
<dbReference type="Gene3D" id="3.80.10.10">
    <property type="entry name" value="Ribonuclease Inhibitor"/>
    <property type="match status" value="1"/>
</dbReference>
<dbReference type="Proteomes" id="UP000179807">
    <property type="component" value="Unassembled WGS sequence"/>
</dbReference>
<evidence type="ECO:0008006" key="4">
    <source>
        <dbReference type="Google" id="ProtNLM"/>
    </source>
</evidence>
<feature type="region of interest" description="Disordered" evidence="1">
    <location>
        <begin position="338"/>
        <end position="379"/>
    </location>
</feature>
<sequence length="800" mass="92221">MMDREFLTSLCPIFSLKEVKILWEGTVYKVGQTNILQPRTLVIASPGIFLIRKRSFAFQSKIVNAISFFDLASLYVTEQFASFSTKQYQIRIKLQSIRDVASLVFFIRQYQFPTDILPMNFTFADDEFANNFSLSQLPYQPTSLFIDRTLACMMHFNIVATDTQLSSLSKPKFRIFTIHNEMLMSPLFQAWILSLSFEQDVEVLKFENIQLSLLLEQCSFLFCYNRFIKTVEFRNVDFENSHLIISKLFSETHNFKPIKWVFEDCDLTKPCFNKFIDGISGIGTDISELHFTRCKFNEDTYSTMLQSIFFNECFHSLNGLALDYIEIVDSEGNQISNPSAHSFSSNTTKENSSNISSHSSPNDSSQSKSDENNKLGENESIDNTPNVFLMSVSEILCCSWAMQKKCLHYLSLKGCKSMAIDMSPLLSQILNFDFGINEIDFNENSFLQPLSITENILVHNISFLGLRRCKFSRNFLFSLIQLLKQKKLIIHGLDISNMIVDNDVFRDILNETKNISFPELETLFFNHNQMNANQTLAFTTFLQNQQNLKNLSINNSFDIHDSPKGLLAFTDFVVNQNLTMLSIHGNQTMNYSYGILLFNMLQKMNDIQILDVTNQCIGQEGLEYIIPYINDELIMELHFDGSNVKSFDFLCKFCSTIISSKMKFSSFPEKDFKNCLNLISNVEELNTLLKTVNDLRNAFASKFGTAEQTYVLKSKVIMHTKLQRLTKELQERKLMREKNNSTTKIESESKLFEVNIFDETIEPLYKECIGNDQPVKSIVNLMSTINETLSFDHLFSLIQK</sequence>
<protein>
    <recommendedName>
        <fullName evidence="4">Leucine Rich Repeat family protein</fullName>
    </recommendedName>
</protein>
<dbReference type="InterPro" id="IPR032675">
    <property type="entry name" value="LRR_dom_sf"/>
</dbReference>
<dbReference type="SUPFAM" id="SSF52047">
    <property type="entry name" value="RNI-like"/>
    <property type="match status" value="1"/>
</dbReference>
<dbReference type="GeneID" id="94838217"/>
<comment type="caution">
    <text evidence="2">The sequence shown here is derived from an EMBL/GenBank/DDBJ whole genome shotgun (WGS) entry which is preliminary data.</text>
</comment>
<feature type="compositionally biased region" description="Basic and acidic residues" evidence="1">
    <location>
        <begin position="368"/>
        <end position="377"/>
    </location>
</feature>
<dbReference type="RefSeq" id="XP_068360824.1">
    <property type="nucleotide sequence ID" value="XM_068503513.1"/>
</dbReference>
<dbReference type="EMBL" id="MLAK01000689">
    <property type="protein sequence ID" value="OHT07688.1"/>
    <property type="molecule type" value="Genomic_DNA"/>
</dbReference>
<name>A0A1J4K9V2_9EUKA</name>
<dbReference type="VEuPathDB" id="TrichDB:TRFO_24026"/>
<dbReference type="OrthoDB" id="10598082at2759"/>
<evidence type="ECO:0000256" key="1">
    <source>
        <dbReference type="SAM" id="MobiDB-lite"/>
    </source>
</evidence>
<organism evidence="2 3">
    <name type="scientific">Tritrichomonas foetus</name>
    <dbReference type="NCBI Taxonomy" id="1144522"/>
    <lineage>
        <taxon>Eukaryota</taxon>
        <taxon>Metamonada</taxon>
        <taxon>Parabasalia</taxon>
        <taxon>Tritrichomonadida</taxon>
        <taxon>Tritrichomonadidae</taxon>
        <taxon>Tritrichomonas</taxon>
    </lineage>
</organism>
<feature type="compositionally biased region" description="Polar residues" evidence="1">
    <location>
        <begin position="338"/>
        <end position="350"/>
    </location>
</feature>
<feature type="compositionally biased region" description="Low complexity" evidence="1">
    <location>
        <begin position="351"/>
        <end position="367"/>
    </location>
</feature>
<gene>
    <name evidence="2" type="ORF">TRFO_24026</name>
</gene>
<keyword evidence="3" id="KW-1185">Reference proteome</keyword>